<keyword evidence="1 3" id="KW-0456">Lyase</keyword>
<dbReference type="PANTHER" id="PTHR34183">
    <property type="entry name" value="ENDOLYTIC PEPTIDOGLYCAN TRANSGLYCOSYLASE RLPA"/>
    <property type="match status" value="1"/>
</dbReference>
<dbReference type="PROSITE" id="PS51257">
    <property type="entry name" value="PROKAR_LIPOPROTEIN"/>
    <property type="match status" value="1"/>
</dbReference>
<feature type="compositionally biased region" description="Polar residues" evidence="5">
    <location>
        <begin position="59"/>
        <end position="70"/>
    </location>
</feature>
<evidence type="ECO:0000313" key="8">
    <source>
        <dbReference type="EMBL" id="SEF82978.1"/>
    </source>
</evidence>
<sequence>MKIKCIYSLLTLLLCGCATTSWQSDTLPSPLSGDEIAVNHSTERILEAREQILNEPKQTKVSAPSVISQGKTEDSAQKPLWPSETGIATYYAHDMEGRTTASGEPYDPEQLTAAHRTIPIGSSVRVINLKTRQQAIVRINDRWGGGGDRIINLSKQASIQLGFGSAGTVPVQLDVESLPSGAQPRARIQTLPSRIEESSAKNQSRLKICQNEADILGLTENFYRNHVTACLSRRE</sequence>
<dbReference type="InterPro" id="IPR009009">
    <property type="entry name" value="RlpA-like_DPBB"/>
</dbReference>
<dbReference type="InterPro" id="IPR034718">
    <property type="entry name" value="RlpA"/>
</dbReference>
<evidence type="ECO:0000313" key="9">
    <source>
        <dbReference type="Proteomes" id="UP000236753"/>
    </source>
</evidence>
<gene>
    <name evidence="3" type="primary">rlpA</name>
    <name evidence="8" type="ORF">SAMN05216334_11143</name>
</gene>
<keyword evidence="3 8" id="KW-0449">Lipoprotein</keyword>
<name>A0A1H5V879_9PROT</name>
<evidence type="ECO:0000256" key="4">
    <source>
        <dbReference type="RuleBase" id="RU003495"/>
    </source>
</evidence>
<keyword evidence="2 3" id="KW-0961">Cell wall biogenesis/degradation</keyword>
<dbReference type="Pfam" id="PF03330">
    <property type="entry name" value="DPBB_1"/>
    <property type="match status" value="1"/>
</dbReference>
<dbReference type="NCBIfam" id="TIGR00413">
    <property type="entry name" value="rlpA"/>
    <property type="match status" value="1"/>
</dbReference>
<dbReference type="GO" id="GO:0000270">
    <property type="term" value="P:peptidoglycan metabolic process"/>
    <property type="evidence" value="ECO:0007669"/>
    <property type="project" value="UniProtKB-UniRule"/>
</dbReference>
<protein>
    <recommendedName>
        <fullName evidence="3">Endolytic peptidoglycan transglycosylase RlpA</fullName>
        <ecNumber evidence="3">4.2.2.-</ecNumber>
    </recommendedName>
</protein>
<dbReference type="GO" id="GO:0005886">
    <property type="term" value="C:plasma membrane"/>
    <property type="evidence" value="ECO:0007669"/>
    <property type="project" value="UniProtKB-SubCell"/>
</dbReference>
<dbReference type="EMBL" id="FNUX01000011">
    <property type="protein sequence ID" value="SEF82978.1"/>
    <property type="molecule type" value="Genomic_DNA"/>
</dbReference>
<comment type="function">
    <text evidence="3">Lytic transglycosylase with a strong preference for naked glycan strands that lack stem peptides.</text>
</comment>
<comment type="similarity">
    <text evidence="3 4">Belongs to the RlpA family.</text>
</comment>
<dbReference type="RefSeq" id="WP_103966474.1">
    <property type="nucleotide sequence ID" value="NZ_FNUX01000011.1"/>
</dbReference>
<feature type="domain" description="RlpA-like protein double-psi beta-barrel" evidence="7">
    <location>
        <begin position="84"/>
        <end position="172"/>
    </location>
</feature>
<proteinExistence type="inferred from homology"/>
<accession>A0A1H5V879</accession>
<feature type="signal peptide" evidence="6">
    <location>
        <begin position="1"/>
        <end position="23"/>
    </location>
</feature>
<dbReference type="AlphaFoldDB" id="A0A1H5V879"/>
<keyword evidence="6" id="KW-0732">Signal</keyword>
<dbReference type="GO" id="GO:0071555">
    <property type="term" value="P:cell wall organization"/>
    <property type="evidence" value="ECO:0007669"/>
    <property type="project" value="UniProtKB-KW"/>
</dbReference>
<evidence type="ECO:0000256" key="5">
    <source>
        <dbReference type="SAM" id="MobiDB-lite"/>
    </source>
</evidence>
<dbReference type="GO" id="GO:0008932">
    <property type="term" value="F:lytic endotransglycosylase activity"/>
    <property type="evidence" value="ECO:0007669"/>
    <property type="project" value="UniProtKB-UniRule"/>
</dbReference>
<dbReference type="PANTHER" id="PTHR34183:SF8">
    <property type="entry name" value="ENDOLYTIC PEPTIDOGLYCAN TRANSGLYCOSYLASE RLPA-RELATED"/>
    <property type="match status" value="1"/>
</dbReference>
<dbReference type="OrthoDB" id="9779128at2"/>
<feature type="region of interest" description="Disordered" evidence="5">
    <location>
        <begin position="57"/>
        <end position="79"/>
    </location>
</feature>
<dbReference type="CDD" id="cd22268">
    <property type="entry name" value="DPBB_RlpA-like"/>
    <property type="match status" value="1"/>
</dbReference>
<evidence type="ECO:0000256" key="1">
    <source>
        <dbReference type="ARBA" id="ARBA00023239"/>
    </source>
</evidence>
<reference evidence="8 9" key="1">
    <citation type="submission" date="2016-10" db="EMBL/GenBank/DDBJ databases">
        <authorList>
            <person name="de Groot N.N."/>
        </authorList>
    </citation>
    <scope>NUCLEOTIDE SEQUENCE [LARGE SCALE GENOMIC DNA]</scope>
    <source>
        <strain evidence="8 9">Nm13</strain>
    </source>
</reference>
<dbReference type="EC" id="4.2.2.-" evidence="3"/>
<keyword evidence="3" id="KW-1003">Cell membrane</keyword>
<evidence type="ECO:0000256" key="6">
    <source>
        <dbReference type="SAM" id="SignalP"/>
    </source>
</evidence>
<keyword evidence="3" id="KW-0472">Membrane</keyword>
<dbReference type="SUPFAM" id="SSF50685">
    <property type="entry name" value="Barwin-like endoglucanases"/>
    <property type="match status" value="1"/>
</dbReference>
<comment type="subcellular location">
    <subcellularLocation>
        <location evidence="3">Cell membrane</location>
        <topology evidence="3">Lipid-anchor</topology>
    </subcellularLocation>
</comment>
<dbReference type="InterPro" id="IPR036908">
    <property type="entry name" value="RlpA-like_sf"/>
</dbReference>
<dbReference type="InterPro" id="IPR012997">
    <property type="entry name" value="RplA"/>
</dbReference>
<evidence type="ECO:0000256" key="3">
    <source>
        <dbReference type="HAMAP-Rule" id="MF_02071"/>
    </source>
</evidence>
<dbReference type="Gene3D" id="2.40.40.10">
    <property type="entry name" value="RlpA-like domain"/>
    <property type="match status" value="1"/>
</dbReference>
<dbReference type="HAMAP" id="MF_02071">
    <property type="entry name" value="RlpA"/>
    <property type="match status" value="1"/>
</dbReference>
<dbReference type="Proteomes" id="UP000236753">
    <property type="component" value="Unassembled WGS sequence"/>
</dbReference>
<feature type="chain" id="PRO_5009987960" description="Endolytic peptidoglycan transglycosylase RlpA" evidence="6">
    <location>
        <begin position="24"/>
        <end position="235"/>
    </location>
</feature>
<evidence type="ECO:0000256" key="2">
    <source>
        <dbReference type="ARBA" id="ARBA00023316"/>
    </source>
</evidence>
<keyword evidence="3" id="KW-0564">Palmitate</keyword>
<evidence type="ECO:0000259" key="7">
    <source>
        <dbReference type="Pfam" id="PF03330"/>
    </source>
</evidence>
<organism evidence="8 9">
    <name type="scientific">Nitrosomonas ureae</name>
    <dbReference type="NCBI Taxonomy" id="44577"/>
    <lineage>
        <taxon>Bacteria</taxon>
        <taxon>Pseudomonadati</taxon>
        <taxon>Pseudomonadota</taxon>
        <taxon>Betaproteobacteria</taxon>
        <taxon>Nitrosomonadales</taxon>
        <taxon>Nitrosomonadaceae</taxon>
        <taxon>Nitrosomonas</taxon>
    </lineage>
</organism>